<protein>
    <submittedName>
        <fullName evidence="2">Uncharacterized protein</fullName>
    </submittedName>
</protein>
<dbReference type="Proteomes" id="UP001066276">
    <property type="component" value="Chromosome 10"/>
</dbReference>
<evidence type="ECO:0000313" key="2">
    <source>
        <dbReference type="EMBL" id="KAJ1101957.1"/>
    </source>
</evidence>
<dbReference type="EMBL" id="JANPWB010000014">
    <property type="protein sequence ID" value="KAJ1101957.1"/>
    <property type="molecule type" value="Genomic_DNA"/>
</dbReference>
<evidence type="ECO:0000313" key="3">
    <source>
        <dbReference type="Proteomes" id="UP001066276"/>
    </source>
</evidence>
<organism evidence="2 3">
    <name type="scientific">Pleurodeles waltl</name>
    <name type="common">Iberian ribbed newt</name>
    <dbReference type="NCBI Taxonomy" id="8319"/>
    <lineage>
        <taxon>Eukaryota</taxon>
        <taxon>Metazoa</taxon>
        <taxon>Chordata</taxon>
        <taxon>Craniata</taxon>
        <taxon>Vertebrata</taxon>
        <taxon>Euteleostomi</taxon>
        <taxon>Amphibia</taxon>
        <taxon>Batrachia</taxon>
        <taxon>Caudata</taxon>
        <taxon>Salamandroidea</taxon>
        <taxon>Salamandridae</taxon>
        <taxon>Pleurodelinae</taxon>
        <taxon>Pleurodeles</taxon>
    </lineage>
</organism>
<comment type="caution">
    <text evidence="2">The sequence shown here is derived from an EMBL/GenBank/DDBJ whole genome shotgun (WGS) entry which is preliminary data.</text>
</comment>
<accession>A0AAV7MHR6</accession>
<keyword evidence="3" id="KW-1185">Reference proteome</keyword>
<gene>
    <name evidence="2" type="ORF">NDU88_007018</name>
</gene>
<name>A0AAV7MHR6_PLEWA</name>
<dbReference type="AlphaFoldDB" id="A0AAV7MHR6"/>
<evidence type="ECO:0000256" key="1">
    <source>
        <dbReference type="SAM" id="MobiDB-lite"/>
    </source>
</evidence>
<reference evidence="2" key="1">
    <citation type="journal article" date="2022" name="bioRxiv">
        <title>Sequencing and chromosome-scale assembly of the giantPleurodeles waltlgenome.</title>
        <authorList>
            <person name="Brown T."/>
            <person name="Elewa A."/>
            <person name="Iarovenko S."/>
            <person name="Subramanian E."/>
            <person name="Araus A.J."/>
            <person name="Petzold A."/>
            <person name="Susuki M."/>
            <person name="Suzuki K.-i.T."/>
            <person name="Hayashi T."/>
            <person name="Toyoda A."/>
            <person name="Oliveira C."/>
            <person name="Osipova E."/>
            <person name="Leigh N.D."/>
            <person name="Simon A."/>
            <person name="Yun M.H."/>
        </authorList>
    </citation>
    <scope>NUCLEOTIDE SEQUENCE</scope>
    <source>
        <strain evidence="2">20211129_DDA</strain>
        <tissue evidence="2">Liver</tissue>
    </source>
</reference>
<feature type="region of interest" description="Disordered" evidence="1">
    <location>
        <begin position="112"/>
        <end position="151"/>
    </location>
</feature>
<sequence>MYEALRFSKMGVLVAVPVSGLRSPSPEIVLLSCLRFTVGLGSRSCSFTSALGAARLCARALLPPRAGFFSVPLLLSTRRGLPPGARAPLLPLPRSPSVSRRGRCARAEALKQAGALLRTPTRRRKEPQQGALQEPLPTAGSQPHAQPVKEL</sequence>
<proteinExistence type="predicted"/>